<dbReference type="STRING" id="7222.B4JIN6"/>
<comment type="similarity">
    <text evidence="1">Belongs to the peptidase C48 family.</text>
</comment>
<feature type="region of interest" description="Disordered" evidence="5">
    <location>
        <begin position="1"/>
        <end position="46"/>
    </location>
</feature>
<protein>
    <submittedName>
        <fullName evidence="7">GH12897</fullName>
    </submittedName>
</protein>
<dbReference type="GO" id="GO:0006508">
    <property type="term" value="P:proteolysis"/>
    <property type="evidence" value="ECO:0007669"/>
    <property type="project" value="UniProtKB-KW"/>
</dbReference>
<keyword evidence="3" id="KW-0378">Hydrolase</keyword>
<dbReference type="GO" id="GO:0019784">
    <property type="term" value="F:deNEDDylase activity"/>
    <property type="evidence" value="ECO:0007669"/>
    <property type="project" value="InterPro"/>
</dbReference>
<dbReference type="KEGG" id="dgr:6564987"/>
<dbReference type="HOGENOM" id="CLU_848013_0_0_1"/>
<dbReference type="SUPFAM" id="SSF54001">
    <property type="entry name" value="Cysteine proteinases"/>
    <property type="match status" value="1"/>
</dbReference>
<dbReference type="OMA" id="HVICYNT"/>
<reference evidence="7 8" key="1">
    <citation type="journal article" date="2007" name="Nature">
        <title>Evolution of genes and genomes on the Drosophila phylogeny.</title>
        <authorList>
            <consortium name="Drosophila 12 Genomes Consortium"/>
            <person name="Clark A.G."/>
            <person name="Eisen M.B."/>
            <person name="Smith D.R."/>
            <person name="Bergman C.M."/>
            <person name="Oliver B."/>
            <person name="Markow T.A."/>
            <person name="Kaufman T.C."/>
            <person name="Kellis M."/>
            <person name="Gelbart W."/>
            <person name="Iyer V.N."/>
            <person name="Pollard D.A."/>
            <person name="Sackton T.B."/>
            <person name="Larracuente A.M."/>
            <person name="Singh N.D."/>
            <person name="Abad J.P."/>
            <person name="Abt D.N."/>
            <person name="Adryan B."/>
            <person name="Aguade M."/>
            <person name="Akashi H."/>
            <person name="Anderson W.W."/>
            <person name="Aquadro C.F."/>
            <person name="Ardell D.H."/>
            <person name="Arguello R."/>
            <person name="Artieri C.G."/>
            <person name="Barbash D.A."/>
            <person name="Barker D."/>
            <person name="Barsanti P."/>
            <person name="Batterham P."/>
            <person name="Batzoglou S."/>
            <person name="Begun D."/>
            <person name="Bhutkar A."/>
            <person name="Blanco E."/>
            <person name="Bosak S.A."/>
            <person name="Bradley R.K."/>
            <person name="Brand A.D."/>
            <person name="Brent M.R."/>
            <person name="Brooks A.N."/>
            <person name="Brown R.H."/>
            <person name="Butlin R.K."/>
            <person name="Caggese C."/>
            <person name="Calvi B.R."/>
            <person name="Bernardo de Carvalho A."/>
            <person name="Caspi A."/>
            <person name="Castrezana S."/>
            <person name="Celniker S.E."/>
            <person name="Chang J.L."/>
            <person name="Chapple C."/>
            <person name="Chatterji S."/>
            <person name="Chinwalla A."/>
            <person name="Civetta A."/>
            <person name="Clifton S.W."/>
            <person name="Comeron J.M."/>
            <person name="Costello J.C."/>
            <person name="Coyne J.A."/>
            <person name="Daub J."/>
            <person name="David R.G."/>
            <person name="Delcher A.L."/>
            <person name="Delehaunty K."/>
            <person name="Do C.B."/>
            <person name="Ebling H."/>
            <person name="Edwards K."/>
            <person name="Eickbush T."/>
            <person name="Evans J.D."/>
            <person name="Filipski A."/>
            <person name="Findeiss S."/>
            <person name="Freyhult E."/>
            <person name="Fulton L."/>
            <person name="Fulton R."/>
            <person name="Garcia A.C."/>
            <person name="Gardiner A."/>
            <person name="Garfield D.A."/>
            <person name="Garvin B.E."/>
            <person name="Gibson G."/>
            <person name="Gilbert D."/>
            <person name="Gnerre S."/>
            <person name="Godfrey J."/>
            <person name="Good R."/>
            <person name="Gotea V."/>
            <person name="Gravely B."/>
            <person name="Greenberg A.J."/>
            <person name="Griffiths-Jones S."/>
            <person name="Gross S."/>
            <person name="Guigo R."/>
            <person name="Gustafson E.A."/>
            <person name="Haerty W."/>
            <person name="Hahn M.W."/>
            <person name="Halligan D.L."/>
            <person name="Halpern A.L."/>
            <person name="Halter G.M."/>
            <person name="Han M.V."/>
            <person name="Heger A."/>
            <person name="Hillier L."/>
            <person name="Hinrichs A.S."/>
            <person name="Holmes I."/>
            <person name="Hoskins R.A."/>
            <person name="Hubisz M.J."/>
            <person name="Hultmark D."/>
            <person name="Huntley M.A."/>
            <person name="Jaffe D.B."/>
            <person name="Jagadeeshan S."/>
            <person name="Jeck W.R."/>
            <person name="Johnson J."/>
            <person name="Jones C.D."/>
            <person name="Jordan W.C."/>
            <person name="Karpen G.H."/>
            <person name="Kataoka E."/>
            <person name="Keightley P.D."/>
            <person name="Kheradpour P."/>
            <person name="Kirkness E.F."/>
            <person name="Koerich L.B."/>
            <person name="Kristiansen K."/>
            <person name="Kudrna D."/>
            <person name="Kulathinal R.J."/>
            <person name="Kumar S."/>
            <person name="Kwok R."/>
            <person name="Lander E."/>
            <person name="Langley C.H."/>
            <person name="Lapoint R."/>
            <person name="Lazzaro B.P."/>
            <person name="Lee S.J."/>
            <person name="Levesque L."/>
            <person name="Li R."/>
            <person name="Lin C.F."/>
            <person name="Lin M.F."/>
            <person name="Lindblad-Toh K."/>
            <person name="Llopart A."/>
            <person name="Long M."/>
            <person name="Low L."/>
            <person name="Lozovsky E."/>
            <person name="Lu J."/>
            <person name="Luo M."/>
            <person name="Machado C.A."/>
            <person name="Makalowski W."/>
            <person name="Marzo M."/>
            <person name="Matsuda M."/>
            <person name="Matzkin L."/>
            <person name="McAllister B."/>
            <person name="McBride C.S."/>
            <person name="McKernan B."/>
            <person name="McKernan K."/>
            <person name="Mendez-Lago M."/>
            <person name="Minx P."/>
            <person name="Mollenhauer M.U."/>
            <person name="Montooth K."/>
            <person name="Mount S.M."/>
            <person name="Mu X."/>
            <person name="Myers E."/>
            <person name="Negre B."/>
            <person name="Newfeld S."/>
            <person name="Nielsen R."/>
            <person name="Noor M.A."/>
            <person name="O'Grady P."/>
            <person name="Pachter L."/>
            <person name="Papaceit M."/>
            <person name="Parisi M.J."/>
            <person name="Parisi M."/>
            <person name="Parts L."/>
            <person name="Pedersen J.S."/>
            <person name="Pesole G."/>
            <person name="Phillippy A.M."/>
            <person name="Ponting C.P."/>
            <person name="Pop M."/>
            <person name="Porcelli D."/>
            <person name="Powell J.R."/>
            <person name="Prohaska S."/>
            <person name="Pruitt K."/>
            <person name="Puig M."/>
            <person name="Quesneville H."/>
            <person name="Ram K.R."/>
            <person name="Rand D."/>
            <person name="Rasmussen M.D."/>
            <person name="Reed L.K."/>
            <person name="Reenan R."/>
            <person name="Reily A."/>
            <person name="Remington K.A."/>
            <person name="Rieger T.T."/>
            <person name="Ritchie M.G."/>
            <person name="Robin C."/>
            <person name="Rogers Y.H."/>
            <person name="Rohde C."/>
            <person name="Rozas J."/>
            <person name="Rubenfield M.J."/>
            <person name="Ruiz A."/>
            <person name="Russo S."/>
            <person name="Salzberg S.L."/>
            <person name="Sanchez-Gracia A."/>
            <person name="Saranga D.J."/>
            <person name="Sato H."/>
            <person name="Schaeffer S.W."/>
            <person name="Schatz M.C."/>
            <person name="Schlenke T."/>
            <person name="Schwartz R."/>
            <person name="Segarra C."/>
            <person name="Singh R.S."/>
            <person name="Sirot L."/>
            <person name="Sirota M."/>
            <person name="Sisneros N.B."/>
            <person name="Smith C.D."/>
            <person name="Smith T.F."/>
            <person name="Spieth J."/>
            <person name="Stage D.E."/>
            <person name="Stark A."/>
            <person name="Stephan W."/>
            <person name="Strausberg R.L."/>
            <person name="Strempel S."/>
            <person name="Sturgill D."/>
            <person name="Sutton G."/>
            <person name="Sutton G.G."/>
            <person name="Tao W."/>
            <person name="Teichmann S."/>
            <person name="Tobari Y.N."/>
            <person name="Tomimura Y."/>
            <person name="Tsolas J.M."/>
            <person name="Valente V.L."/>
            <person name="Venter E."/>
            <person name="Venter J.C."/>
            <person name="Vicario S."/>
            <person name="Vieira F.G."/>
            <person name="Vilella A.J."/>
            <person name="Villasante A."/>
            <person name="Walenz B."/>
            <person name="Wang J."/>
            <person name="Wasserman M."/>
            <person name="Watts T."/>
            <person name="Wilson D."/>
            <person name="Wilson R.K."/>
            <person name="Wing R.A."/>
            <person name="Wolfner M.F."/>
            <person name="Wong A."/>
            <person name="Wong G.K."/>
            <person name="Wu C.I."/>
            <person name="Wu G."/>
            <person name="Yamamoto D."/>
            <person name="Yang H.P."/>
            <person name="Yang S.P."/>
            <person name="Yorke J.A."/>
            <person name="Yoshida K."/>
            <person name="Zdobnov E."/>
            <person name="Zhang P."/>
            <person name="Zhang Y."/>
            <person name="Zimin A.V."/>
            <person name="Baldwin J."/>
            <person name="Abdouelleil A."/>
            <person name="Abdulkadir J."/>
            <person name="Abebe A."/>
            <person name="Abera B."/>
            <person name="Abreu J."/>
            <person name="Acer S.C."/>
            <person name="Aftuck L."/>
            <person name="Alexander A."/>
            <person name="An P."/>
            <person name="Anderson E."/>
            <person name="Anderson S."/>
            <person name="Arachi H."/>
            <person name="Azer M."/>
            <person name="Bachantsang P."/>
            <person name="Barry A."/>
            <person name="Bayul T."/>
            <person name="Berlin A."/>
            <person name="Bessette D."/>
            <person name="Bloom T."/>
            <person name="Blye J."/>
            <person name="Boguslavskiy L."/>
            <person name="Bonnet C."/>
            <person name="Boukhgalter B."/>
            <person name="Bourzgui I."/>
            <person name="Brown A."/>
            <person name="Cahill P."/>
            <person name="Channer S."/>
            <person name="Cheshatsang Y."/>
            <person name="Chuda L."/>
            <person name="Citroen M."/>
            <person name="Collymore A."/>
            <person name="Cooke P."/>
            <person name="Costello M."/>
            <person name="D'Aco K."/>
            <person name="Daza R."/>
            <person name="De Haan G."/>
            <person name="DeGray S."/>
            <person name="DeMaso C."/>
            <person name="Dhargay N."/>
            <person name="Dooley K."/>
            <person name="Dooley E."/>
            <person name="Doricent M."/>
            <person name="Dorje P."/>
            <person name="Dorjee K."/>
            <person name="Dupes A."/>
            <person name="Elong R."/>
            <person name="Falk J."/>
            <person name="Farina A."/>
            <person name="Faro S."/>
            <person name="Ferguson D."/>
            <person name="Fisher S."/>
            <person name="Foley C.D."/>
            <person name="Franke A."/>
            <person name="Friedrich D."/>
            <person name="Gadbois L."/>
            <person name="Gearin G."/>
            <person name="Gearin C.R."/>
            <person name="Giannoukos G."/>
            <person name="Goode T."/>
            <person name="Graham J."/>
            <person name="Grandbois E."/>
            <person name="Grewal S."/>
            <person name="Gyaltsen K."/>
            <person name="Hafez N."/>
            <person name="Hagos B."/>
            <person name="Hall J."/>
            <person name="Henson C."/>
            <person name="Hollinger A."/>
            <person name="Honan T."/>
            <person name="Huard M.D."/>
            <person name="Hughes L."/>
            <person name="Hurhula B."/>
            <person name="Husby M.E."/>
            <person name="Kamat A."/>
            <person name="Kanga B."/>
            <person name="Kashin S."/>
            <person name="Khazanovich D."/>
            <person name="Kisner P."/>
            <person name="Lance K."/>
            <person name="Lara M."/>
            <person name="Lee W."/>
            <person name="Lennon N."/>
            <person name="Letendre F."/>
            <person name="LeVine R."/>
            <person name="Lipovsky A."/>
            <person name="Liu X."/>
            <person name="Liu J."/>
            <person name="Liu S."/>
            <person name="Lokyitsang T."/>
            <person name="Lokyitsang Y."/>
            <person name="Lubonja R."/>
            <person name="Lui A."/>
            <person name="MacDonald P."/>
            <person name="Magnisalis V."/>
            <person name="Maru K."/>
            <person name="Matthews C."/>
            <person name="McCusker W."/>
            <person name="McDonough S."/>
            <person name="Mehta T."/>
            <person name="Meldrim J."/>
            <person name="Meneus L."/>
            <person name="Mihai O."/>
            <person name="Mihalev A."/>
            <person name="Mihova T."/>
            <person name="Mittelman R."/>
            <person name="Mlenga V."/>
            <person name="Montmayeur A."/>
            <person name="Mulrain L."/>
            <person name="Navidi A."/>
            <person name="Naylor J."/>
            <person name="Negash T."/>
            <person name="Nguyen T."/>
            <person name="Nguyen N."/>
            <person name="Nicol R."/>
            <person name="Norbu C."/>
            <person name="Norbu N."/>
            <person name="Novod N."/>
            <person name="O'Neill B."/>
            <person name="Osman S."/>
            <person name="Markiewicz E."/>
            <person name="Oyono O.L."/>
            <person name="Patti C."/>
            <person name="Phunkhang P."/>
            <person name="Pierre F."/>
            <person name="Priest M."/>
            <person name="Raghuraman S."/>
            <person name="Rege F."/>
            <person name="Reyes R."/>
            <person name="Rise C."/>
            <person name="Rogov P."/>
            <person name="Ross K."/>
            <person name="Ryan E."/>
            <person name="Settipalli S."/>
            <person name="Shea T."/>
            <person name="Sherpa N."/>
            <person name="Shi L."/>
            <person name="Shih D."/>
            <person name="Sparrow T."/>
            <person name="Spaulding J."/>
            <person name="Stalker J."/>
            <person name="Stange-Thomann N."/>
            <person name="Stavropoulos S."/>
            <person name="Stone C."/>
            <person name="Strader C."/>
            <person name="Tesfaye S."/>
            <person name="Thomson T."/>
            <person name="Thoulutsang Y."/>
            <person name="Thoulutsang D."/>
            <person name="Topham K."/>
            <person name="Topping I."/>
            <person name="Tsamla T."/>
            <person name="Vassiliev H."/>
            <person name="Vo A."/>
            <person name="Wangchuk T."/>
            <person name="Wangdi T."/>
            <person name="Weiand M."/>
            <person name="Wilkinson J."/>
            <person name="Wilson A."/>
            <person name="Yadav S."/>
            <person name="Young G."/>
            <person name="Yu Q."/>
            <person name="Zembek L."/>
            <person name="Zhong D."/>
            <person name="Zimmer A."/>
            <person name="Zwirko Z."/>
            <person name="Jaffe D.B."/>
            <person name="Alvarez P."/>
            <person name="Brockman W."/>
            <person name="Butler J."/>
            <person name="Chin C."/>
            <person name="Gnerre S."/>
            <person name="Grabherr M."/>
            <person name="Kleber M."/>
            <person name="Mauceli E."/>
            <person name="MacCallum I."/>
        </authorList>
    </citation>
    <scope>NUCLEOTIDE SEQUENCE [LARGE SCALE GENOMIC DNA]</scope>
    <source>
        <strain evidence="8">Tucson 15287-2541.00</strain>
    </source>
</reference>
<evidence type="ECO:0000313" key="8">
    <source>
        <dbReference type="Proteomes" id="UP000001070"/>
    </source>
</evidence>
<dbReference type="PANTHER" id="PTHR46468:SF1">
    <property type="entry name" value="SENTRIN-SPECIFIC PROTEASE 8"/>
    <property type="match status" value="1"/>
</dbReference>
<keyword evidence="8" id="KW-1185">Reference proteome</keyword>
<accession>B4JIN6</accession>
<gene>
    <name evidence="7" type="primary">Dgri\GH12897</name>
    <name evidence="7" type="ORF">Dgri_GH12897</name>
</gene>
<dbReference type="PROSITE" id="PS50600">
    <property type="entry name" value="ULP_PROTEASE"/>
    <property type="match status" value="1"/>
</dbReference>
<evidence type="ECO:0000256" key="3">
    <source>
        <dbReference type="ARBA" id="ARBA00022801"/>
    </source>
</evidence>
<dbReference type="OrthoDB" id="5065855at2759"/>
<evidence type="ECO:0000256" key="4">
    <source>
        <dbReference type="ARBA" id="ARBA00022807"/>
    </source>
</evidence>
<keyword evidence="4" id="KW-0788">Thiol protease</keyword>
<keyword evidence="2" id="KW-0645">Protease</keyword>
<evidence type="ECO:0000259" key="6">
    <source>
        <dbReference type="PROSITE" id="PS50600"/>
    </source>
</evidence>
<evidence type="ECO:0000256" key="1">
    <source>
        <dbReference type="ARBA" id="ARBA00005234"/>
    </source>
</evidence>
<feature type="compositionally biased region" description="Basic residues" evidence="5">
    <location>
        <begin position="1"/>
        <end position="10"/>
    </location>
</feature>
<feature type="compositionally biased region" description="Polar residues" evidence="5">
    <location>
        <begin position="23"/>
        <end position="45"/>
    </location>
</feature>
<dbReference type="GO" id="GO:0000338">
    <property type="term" value="P:protein deneddylation"/>
    <property type="evidence" value="ECO:0007669"/>
    <property type="project" value="TreeGrafter"/>
</dbReference>
<evidence type="ECO:0000313" key="7">
    <source>
        <dbReference type="EMBL" id="EDW00483.1"/>
    </source>
</evidence>
<evidence type="ECO:0000256" key="5">
    <source>
        <dbReference type="SAM" id="MobiDB-lite"/>
    </source>
</evidence>
<dbReference type="Proteomes" id="UP000001070">
    <property type="component" value="Unassembled WGS sequence"/>
</dbReference>
<name>B4JIN6_DROGR</name>
<dbReference type="PANTHER" id="PTHR46468">
    <property type="entry name" value="SENTRIN-SPECIFIC PROTEASE 8"/>
    <property type="match status" value="1"/>
</dbReference>
<dbReference type="eggNOG" id="KOG3246">
    <property type="taxonomic scope" value="Eukaryota"/>
</dbReference>
<organism evidence="8">
    <name type="scientific">Drosophila grimshawi</name>
    <name type="common">Hawaiian fruit fly</name>
    <name type="synonym">Idiomyia grimshawi</name>
    <dbReference type="NCBI Taxonomy" id="7222"/>
    <lineage>
        <taxon>Eukaryota</taxon>
        <taxon>Metazoa</taxon>
        <taxon>Ecdysozoa</taxon>
        <taxon>Arthropoda</taxon>
        <taxon>Hexapoda</taxon>
        <taxon>Insecta</taxon>
        <taxon>Pterygota</taxon>
        <taxon>Neoptera</taxon>
        <taxon>Endopterygota</taxon>
        <taxon>Diptera</taxon>
        <taxon>Brachycera</taxon>
        <taxon>Muscomorpha</taxon>
        <taxon>Ephydroidea</taxon>
        <taxon>Drosophilidae</taxon>
        <taxon>Drosophila</taxon>
        <taxon>Hawaiian Drosophila</taxon>
    </lineage>
</organism>
<proteinExistence type="inferred from homology"/>
<evidence type="ECO:0000256" key="2">
    <source>
        <dbReference type="ARBA" id="ARBA00022670"/>
    </source>
</evidence>
<dbReference type="InterPro" id="IPR038765">
    <property type="entry name" value="Papain-like_cys_pep_sf"/>
</dbReference>
<dbReference type="InterPro" id="IPR044613">
    <property type="entry name" value="Nep1/2-like"/>
</dbReference>
<dbReference type="PhylomeDB" id="B4JIN6"/>
<sequence length="328" mass="36080">MPRKLYKRKWAAAEPTEVPDNSAEASQVAATTAEPSQVAATTAEPSTVADASEVSAEDFEVGVKTVASAVAVEVAATTAEAVGVAPDELDNDNVDDKPMSSHNAVAYSKNPKAESCADPVLVDLHNNMLRMSDIKLLHGPHFLNDAVLGFYMTYLDQIKYKPNLFYLFVTPELSQCLPYMDKKQQEMALLQDRLALTKSFIFFAVNDGLSNGRDGIFWSLLVASRPNNSFYHFASYSNNNIDNAVELFNSIKDVVGMPEASFRVGSCTQHKKDYDCGIHVMCMVDHLVDHVICYNTISGVKLLPRKVIKIKRNTLITLIASLSKLGKH</sequence>
<dbReference type="InterPro" id="IPR003653">
    <property type="entry name" value="Peptidase_C48_C"/>
</dbReference>
<dbReference type="GO" id="GO:0008234">
    <property type="term" value="F:cysteine-type peptidase activity"/>
    <property type="evidence" value="ECO:0007669"/>
    <property type="project" value="UniProtKB-KW"/>
</dbReference>
<dbReference type="Gene3D" id="3.40.395.10">
    <property type="entry name" value="Adenoviral Proteinase, Chain A"/>
    <property type="match status" value="1"/>
</dbReference>
<dbReference type="AlphaFoldDB" id="B4JIN6"/>
<feature type="domain" description="Ubiquitin-like protease family profile" evidence="6">
    <location>
        <begin position="127"/>
        <end position="287"/>
    </location>
</feature>
<dbReference type="SMR" id="B4JIN6"/>
<dbReference type="InParanoid" id="B4JIN6"/>
<dbReference type="EMBL" id="CH916370">
    <property type="protein sequence ID" value="EDW00483.1"/>
    <property type="molecule type" value="Genomic_DNA"/>
</dbReference>